<evidence type="ECO:0000259" key="5">
    <source>
        <dbReference type="PROSITE" id="PS50977"/>
    </source>
</evidence>
<dbReference type="RefSeq" id="WP_330091443.1">
    <property type="nucleotide sequence ID" value="NZ_JAUZMY010000008.1"/>
</dbReference>
<dbReference type="Pfam" id="PF00440">
    <property type="entry name" value="TetR_N"/>
    <property type="match status" value="1"/>
</dbReference>
<dbReference type="InterPro" id="IPR036271">
    <property type="entry name" value="Tet_transcr_reg_TetR-rel_C_sf"/>
</dbReference>
<proteinExistence type="predicted"/>
<evidence type="ECO:0000256" key="2">
    <source>
        <dbReference type="ARBA" id="ARBA00023125"/>
    </source>
</evidence>
<accession>A0ABU7K7W3</accession>
<dbReference type="Proteomes" id="UP001356095">
    <property type="component" value="Unassembled WGS sequence"/>
</dbReference>
<dbReference type="SUPFAM" id="SSF48498">
    <property type="entry name" value="Tetracyclin repressor-like, C-terminal domain"/>
    <property type="match status" value="1"/>
</dbReference>
<keyword evidence="2 4" id="KW-0238">DNA-binding</keyword>
<dbReference type="InterPro" id="IPR009057">
    <property type="entry name" value="Homeodomain-like_sf"/>
</dbReference>
<gene>
    <name evidence="6" type="ORF">Q8791_10495</name>
</gene>
<dbReference type="PROSITE" id="PS50977">
    <property type="entry name" value="HTH_TETR_2"/>
    <property type="match status" value="1"/>
</dbReference>
<feature type="domain" description="HTH tetR-type" evidence="5">
    <location>
        <begin position="9"/>
        <end position="69"/>
    </location>
</feature>
<reference evidence="6 7" key="1">
    <citation type="submission" date="2023-08" db="EMBL/GenBank/DDBJ databases">
        <authorList>
            <person name="Girao M."/>
            <person name="Carvalho M.F."/>
        </authorList>
    </citation>
    <scope>NUCLEOTIDE SEQUENCE [LARGE SCALE GENOMIC DNA]</scope>
    <source>
        <strain evidence="6 7">CT-R113</strain>
    </source>
</reference>
<name>A0ABU7K7W3_9ACTN</name>
<dbReference type="InterPro" id="IPR050109">
    <property type="entry name" value="HTH-type_TetR-like_transc_reg"/>
</dbReference>
<dbReference type="PANTHER" id="PTHR30055">
    <property type="entry name" value="HTH-TYPE TRANSCRIPTIONAL REGULATOR RUTR"/>
    <property type="match status" value="1"/>
</dbReference>
<evidence type="ECO:0000256" key="4">
    <source>
        <dbReference type="PROSITE-ProRule" id="PRU00335"/>
    </source>
</evidence>
<dbReference type="InterPro" id="IPR001647">
    <property type="entry name" value="HTH_TetR"/>
</dbReference>
<dbReference type="Gene3D" id="1.10.357.10">
    <property type="entry name" value="Tetracycline Repressor, domain 2"/>
    <property type="match status" value="1"/>
</dbReference>
<organism evidence="6 7">
    <name type="scientific">Nocardiopsis codii</name>
    <dbReference type="NCBI Taxonomy" id="3065942"/>
    <lineage>
        <taxon>Bacteria</taxon>
        <taxon>Bacillati</taxon>
        <taxon>Actinomycetota</taxon>
        <taxon>Actinomycetes</taxon>
        <taxon>Streptosporangiales</taxon>
        <taxon>Nocardiopsidaceae</taxon>
        <taxon>Nocardiopsis</taxon>
    </lineage>
</organism>
<evidence type="ECO:0000256" key="3">
    <source>
        <dbReference type="ARBA" id="ARBA00023163"/>
    </source>
</evidence>
<dbReference type="EMBL" id="JAUZMY010000008">
    <property type="protein sequence ID" value="MEE2037647.1"/>
    <property type="molecule type" value="Genomic_DNA"/>
</dbReference>
<keyword evidence="7" id="KW-1185">Reference proteome</keyword>
<protein>
    <submittedName>
        <fullName evidence="6">TetR/AcrR family transcriptional regulator</fullName>
    </submittedName>
</protein>
<feature type="DNA-binding region" description="H-T-H motif" evidence="4">
    <location>
        <begin position="32"/>
        <end position="51"/>
    </location>
</feature>
<dbReference type="PANTHER" id="PTHR30055:SF234">
    <property type="entry name" value="HTH-TYPE TRANSCRIPTIONAL REGULATOR BETI"/>
    <property type="match status" value="1"/>
</dbReference>
<evidence type="ECO:0000256" key="1">
    <source>
        <dbReference type="ARBA" id="ARBA00023015"/>
    </source>
</evidence>
<sequence>MTTDQNEQLSSRDKVLLAALQMIGENPGAKLSVRAVAARAGVSTGSLRYHFPTQRELQDEVLTRLYDVVISEDRIHDRTVPARDRLVDCLRQVLAPAGVGAGAREASRIVHEQFIAPEPTEQVKQAYAALEREGRRRVEYWLTVLTDEGALTAGDTSRRARFLLTVLNGLALERALPSEGSILEAENDTLYMAVDAVLGSEAS</sequence>
<keyword evidence="1" id="KW-0805">Transcription regulation</keyword>
<keyword evidence="3" id="KW-0804">Transcription</keyword>
<dbReference type="SUPFAM" id="SSF46689">
    <property type="entry name" value="Homeodomain-like"/>
    <property type="match status" value="1"/>
</dbReference>
<evidence type="ECO:0000313" key="7">
    <source>
        <dbReference type="Proteomes" id="UP001356095"/>
    </source>
</evidence>
<evidence type="ECO:0000313" key="6">
    <source>
        <dbReference type="EMBL" id="MEE2037647.1"/>
    </source>
</evidence>
<comment type="caution">
    <text evidence="6">The sequence shown here is derived from an EMBL/GenBank/DDBJ whole genome shotgun (WGS) entry which is preliminary data.</text>
</comment>